<evidence type="ECO:0000313" key="2">
    <source>
        <dbReference type="EMBL" id="GAA1529469.1"/>
    </source>
</evidence>
<comment type="caution">
    <text evidence="2">The sequence shown here is derived from an EMBL/GenBank/DDBJ whole genome shotgun (WGS) entry which is preliminary data.</text>
</comment>
<dbReference type="Proteomes" id="UP001500363">
    <property type="component" value="Unassembled WGS sequence"/>
</dbReference>
<feature type="compositionally biased region" description="Polar residues" evidence="1">
    <location>
        <begin position="156"/>
        <end position="165"/>
    </location>
</feature>
<gene>
    <name evidence="2" type="ORF">GCM10009741_34190</name>
</gene>
<protein>
    <recommendedName>
        <fullName evidence="4">SUKH-4 immunity protein of toxin-antitoxin system</fullName>
    </recommendedName>
</protein>
<reference evidence="2 3" key="1">
    <citation type="journal article" date="2019" name="Int. J. Syst. Evol. Microbiol.">
        <title>The Global Catalogue of Microorganisms (GCM) 10K type strain sequencing project: providing services to taxonomists for standard genome sequencing and annotation.</title>
        <authorList>
            <consortium name="The Broad Institute Genomics Platform"/>
            <consortium name="The Broad Institute Genome Sequencing Center for Infectious Disease"/>
            <person name="Wu L."/>
            <person name="Ma J."/>
        </authorList>
    </citation>
    <scope>NUCLEOTIDE SEQUENCE [LARGE SCALE GENOMIC DNA]</scope>
    <source>
        <strain evidence="2 3">JCM 14303</strain>
    </source>
</reference>
<evidence type="ECO:0008006" key="4">
    <source>
        <dbReference type="Google" id="ProtNLM"/>
    </source>
</evidence>
<evidence type="ECO:0000313" key="3">
    <source>
        <dbReference type="Proteomes" id="UP001500363"/>
    </source>
</evidence>
<keyword evidence="3" id="KW-1185">Reference proteome</keyword>
<accession>A0ABN2B001</accession>
<name>A0ABN2B001_9ACTN</name>
<sequence>MDSGSVGEWQPLICRGDGAWIGLMPDGQIGVGVEGEARASLQAAGYVPLWPFLENELSECLENLYGVWDRLEGRGFAGPETLVQETVVTAWSSGRPYWMQLSASWVPAMVRRPGFDPNFLREIIAEMSGWDALPAGLAGELRSASSELSAGPEQMSARQQSRSCE</sequence>
<feature type="region of interest" description="Disordered" evidence="1">
    <location>
        <begin position="144"/>
        <end position="165"/>
    </location>
</feature>
<organism evidence="2 3">
    <name type="scientific">Kribbella lupini</name>
    <dbReference type="NCBI Taxonomy" id="291602"/>
    <lineage>
        <taxon>Bacteria</taxon>
        <taxon>Bacillati</taxon>
        <taxon>Actinomycetota</taxon>
        <taxon>Actinomycetes</taxon>
        <taxon>Propionibacteriales</taxon>
        <taxon>Kribbellaceae</taxon>
        <taxon>Kribbella</taxon>
    </lineage>
</organism>
<proteinExistence type="predicted"/>
<dbReference type="EMBL" id="BAAANC010000002">
    <property type="protein sequence ID" value="GAA1529469.1"/>
    <property type="molecule type" value="Genomic_DNA"/>
</dbReference>
<evidence type="ECO:0000256" key="1">
    <source>
        <dbReference type="SAM" id="MobiDB-lite"/>
    </source>
</evidence>